<sequence length="146" mass="17273">MTRCGRHLPRNLLWGPIRVQFWLWWRRPAKVPEIYNVYLYTTTIAFVILCPADRGPHIAEIVNKANVLLYCRRIINKYTLYSFVVLLKNRTIIQTMNEMNTFANNAFFLVQLYKLKHNITVDNNSIVLCSFIQTPTLITPSYKMLF</sequence>
<gene>
    <name evidence="1" type="ORF">FWK35_00003959</name>
</gene>
<comment type="caution">
    <text evidence="1">The sequence shown here is derived from an EMBL/GenBank/DDBJ whole genome shotgun (WGS) entry which is preliminary data.</text>
</comment>
<keyword evidence="2" id="KW-1185">Reference proteome</keyword>
<proteinExistence type="predicted"/>
<dbReference type="EMBL" id="VUJU01001056">
    <property type="protein sequence ID" value="KAF0767015.1"/>
    <property type="molecule type" value="Genomic_DNA"/>
</dbReference>
<evidence type="ECO:0000313" key="1">
    <source>
        <dbReference type="EMBL" id="KAF0767015.1"/>
    </source>
</evidence>
<dbReference type="OrthoDB" id="10587833at2759"/>
<protein>
    <submittedName>
        <fullName evidence="1">Uncharacterized protein</fullName>
    </submittedName>
</protein>
<accession>A0A6G0Z929</accession>
<dbReference type="AlphaFoldDB" id="A0A6G0Z929"/>
<name>A0A6G0Z929_APHCR</name>
<reference evidence="1 2" key="1">
    <citation type="submission" date="2019-08" db="EMBL/GenBank/DDBJ databases">
        <title>Whole genome of Aphis craccivora.</title>
        <authorList>
            <person name="Voronova N.V."/>
            <person name="Shulinski R.S."/>
            <person name="Bandarenka Y.V."/>
            <person name="Zhorov D.G."/>
            <person name="Warner D."/>
        </authorList>
    </citation>
    <scope>NUCLEOTIDE SEQUENCE [LARGE SCALE GENOMIC DNA]</scope>
    <source>
        <strain evidence="1">180601</strain>
        <tissue evidence="1">Whole Body</tissue>
    </source>
</reference>
<feature type="non-terminal residue" evidence="1">
    <location>
        <position position="146"/>
    </location>
</feature>
<evidence type="ECO:0000313" key="2">
    <source>
        <dbReference type="Proteomes" id="UP000478052"/>
    </source>
</evidence>
<organism evidence="1 2">
    <name type="scientific">Aphis craccivora</name>
    <name type="common">Cowpea aphid</name>
    <dbReference type="NCBI Taxonomy" id="307492"/>
    <lineage>
        <taxon>Eukaryota</taxon>
        <taxon>Metazoa</taxon>
        <taxon>Ecdysozoa</taxon>
        <taxon>Arthropoda</taxon>
        <taxon>Hexapoda</taxon>
        <taxon>Insecta</taxon>
        <taxon>Pterygota</taxon>
        <taxon>Neoptera</taxon>
        <taxon>Paraneoptera</taxon>
        <taxon>Hemiptera</taxon>
        <taxon>Sternorrhyncha</taxon>
        <taxon>Aphidomorpha</taxon>
        <taxon>Aphidoidea</taxon>
        <taxon>Aphididae</taxon>
        <taxon>Aphidini</taxon>
        <taxon>Aphis</taxon>
        <taxon>Aphis</taxon>
    </lineage>
</organism>
<dbReference type="Proteomes" id="UP000478052">
    <property type="component" value="Unassembled WGS sequence"/>
</dbReference>